<name>A0A8A3PJL9_9HELO</name>
<feature type="compositionally biased region" description="Polar residues" evidence="1">
    <location>
        <begin position="119"/>
        <end position="143"/>
    </location>
</feature>
<dbReference type="AlphaFoldDB" id="A0A8A3PJL9"/>
<evidence type="ECO:0000256" key="1">
    <source>
        <dbReference type="SAM" id="MobiDB-lite"/>
    </source>
</evidence>
<accession>A0A8A3PJL9</accession>
<dbReference type="OrthoDB" id="10599228at2759"/>
<proteinExistence type="predicted"/>
<keyword evidence="3" id="KW-1185">Reference proteome</keyword>
<protein>
    <submittedName>
        <fullName evidence="2">Uncharacterized protein</fullName>
    </submittedName>
</protein>
<dbReference type="Proteomes" id="UP000672032">
    <property type="component" value="Chromosome 5"/>
</dbReference>
<dbReference type="EMBL" id="CP063409">
    <property type="protein sequence ID" value="QSZ35205.1"/>
    <property type="molecule type" value="Genomic_DNA"/>
</dbReference>
<reference evidence="2" key="1">
    <citation type="submission" date="2020-10" db="EMBL/GenBank/DDBJ databases">
        <title>Genome Sequence of Monilinia vaccinii-corymbosi Sheds Light on Mummy Berry Disease Infection of Blueberry and Mating Type.</title>
        <authorList>
            <person name="Yow A.G."/>
            <person name="Zhang Y."/>
            <person name="Bansal K."/>
            <person name="Eacker S.M."/>
            <person name="Sullivan S."/>
            <person name="Liachko I."/>
            <person name="Cubeta M.A."/>
            <person name="Rollins J.A."/>
            <person name="Ashrafi H."/>
        </authorList>
    </citation>
    <scope>NUCLEOTIDE SEQUENCE</scope>
    <source>
        <strain evidence="2">RL-1</strain>
    </source>
</reference>
<feature type="compositionally biased region" description="Polar residues" evidence="1">
    <location>
        <begin position="90"/>
        <end position="104"/>
    </location>
</feature>
<gene>
    <name evidence="2" type="ORF">DSL72_008072</name>
</gene>
<evidence type="ECO:0000313" key="2">
    <source>
        <dbReference type="EMBL" id="QSZ35205.1"/>
    </source>
</evidence>
<organism evidence="2 3">
    <name type="scientific">Monilinia vaccinii-corymbosi</name>
    <dbReference type="NCBI Taxonomy" id="61207"/>
    <lineage>
        <taxon>Eukaryota</taxon>
        <taxon>Fungi</taxon>
        <taxon>Dikarya</taxon>
        <taxon>Ascomycota</taxon>
        <taxon>Pezizomycotina</taxon>
        <taxon>Leotiomycetes</taxon>
        <taxon>Helotiales</taxon>
        <taxon>Sclerotiniaceae</taxon>
        <taxon>Monilinia</taxon>
    </lineage>
</organism>
<feature type="region of interest" description="Disordered" evidence="1">
    <location>
        <begin position="90"/>
        <end position="159"/>
    </location>
</feature>
<sequence length="235" mass="25514">MTLPIELEDVVGAALSQAADPKNETAEERAIRSWAAEMLLKKADGMLVEMMCPEILQNKKDLVDLFVCSTKLEKIGETIKNIQRCAAGSSNIEPQHQQQTTANAGGSKAIKTAGHGGSALTNVTKTNSEALTPQLQASSGETSGSRKKKKKKNNTVSEDATEALDPSAIVNKRDLFLPPLDYIPISAPIWIELRGYLTRLMNRGLKDGTIQMDPTTLKVKAICPLFVDEDPIQQV</sequence>
<evidence type="ECO:0000313" key="3">
    <source>
        <dbReference type="Proteomes" id="UP000672032"/>
    </source>
</evidence>